<proteinExistence type="inferred from homology"/>
<feature type="modified residue" description="N6-(pyridoxal phosphate)lysine" evidence="8 9">
    <location>
        <position position="284"/>
    </location>
</feature>
<dbReference type="InterPro" id="IPR004534">
    <property type="entry name" value="SelA_trans"/>
</dbReference>
<reference evidence="10 11" key="1">
    <citation type="submission" date="2012-11" db="EMBL/GenBank/DDBJ databases">
        <title>The complete genome sequence of Corynebacterium maris Coryn-1 (=DSM 45190).</title>
        <authorList>
            <person name="Schaffert L."/>
            <person name="Albersmeier A."/>
            <person name="Kalinowski J."/>
            <person name="Ruckert C."/>
        </authorList>
    </citation>
    <scope>NUCLEOTIDE SEQUENCE [LARGE SCALE GENOMIC DNA]</scope>
    <source>
        <strain evidence="11">Coryn-1</strain>
    </source>
</reference>
<protein>
    <recommendedName>
        <fullName evidence="8">L-seryl-tRNA(Sec) selenium transferase</fullName>
        <ecNumber evidence="8">2.9.1.1</ecNumber>
    </recommendedName>
    <alternativeName>
        <fullName evidence="8">Selenocysteine synthase</fullName>
        <shortName evidence="8">Sec synthase</shortName>
    </alternativeName>
    <alternativeName>
        <fullName evidence="8">Selenocysteinyl-tRNA(Sec) synthase</fullName>
    </alternativeName>
</protein>
<comment type="cofactor">
    <cofactor evidence="1 8 9">
        <name>pyridoxal 5'-phosphate</name>
        <dbReference type="ChEBI" id="CHEBI:597326"/>
    </cofactor>
</comment>
<evidence type="ECO:0000256" key="4">
    <source>
        <dbReference type="ARBA" id="ARBA00022898"/>
    </source>
</evidence>
<evidence type="ECO:0000256" key="2">
    <source>
        <dbReference type="ARBA" id="ARBA00022490"/>
    </source>
</evidence>
<comment type="function">
    <text evidence="8">Converts seryl-tRNA(Sec) to selenocysteinyl-tRNA(Sec) required for selenoprotein biosynthesis.</text>
</comment>
<evidence type="ECO:0000256" key="3">
    <source>
        <dbReference type="ARBA" id="ARBA00022679"/>
    </source>
</evidence>
<keyword evidence="6 8" id="KW-0711">Selenium</keyword>
<dbReference type="AlphaFoldDB" id="S5T1R6"/>
<evidence type="ECO:0000256" key="7">
    <source>
        <dbReference type="ARBA" id="ARBA00044507"/>
    </source>
</evidence>
<dbReference type="RefSeq" id="WP_020934423.1">
    <property type="nucleotide sequence ID" value="NC_021915.1"/>
</dbReference>
<keyword evidence="4 8" id="KW-0663">Pyridoxal phosphate</keyword>
<dbReference type="KEGG" id="cmd:B841_05085"/>
<dbReference type="Proteomes" id="UP000015388">
    <property type="component" value="Chromosome"/>
</dbReference>
<evidence type="ECO:0000256" key="5">
    <source>
        <dbReference type="ARBA" id="ARBA00022917"/>
    </source>
</evidence>
<gene>
    <name evidence="8" type="primary">selA</name>
    <name evidence="10" type="ORF">B841_05085</name>
</gene>
<comment type="pathway">
    <text evidence="8">Aminoacyl-tRNA biosynthesis; selenocysteinyl-tRNA(Sec) biosynthesis; selenocysteinyl-tRNA(Sec) from L-seryl-tRNA(Sec) (bacterial route): step 1/1.</text>
</comment>
<evidence type="ECO:0000256" key="8">
    <source>
        <dbReference type="HAMAP-Rule" id="MF_00423"/>
    </source>
</evidence>
<comment type="similarity">
    <text evidence="7 8">Belongs to the SelA family.</text>
</comment>
<evidence type="ECO:0000313" key="11">
    <source>
        <dbReference type="Proteomes" id="UP000015388"/>
    </source>
</evidence>
<dbReference type="Gene3D" id="3.90.1150.180">
    <property type="match status" value="1"/>
</dbReference>
<evidence type="ECO:0000313" key="10">
    <source>
        <dbReference type="EMBL" id="AGS34490.1"/>
    </source>
</evidence>
<dbReference type="STRING" id="1224163.B841_05085"/>
<dbReference type="eggNOG" id="COG1921">
    <property type="taxonomic scope" value="Bacteria"/>
</dbReference>
<dbReference type="HOGENOM" id="CLU_038142_0_0_11"/>
<dbReference type="GO" id="GO:0001514">
    <property type="term" value="P:selenocysteine incorporation"/>
    <property type="evidence" value="ECO:0007669"/>
    <property type="project" value="UniProtKB-UniRule"/>
</dbReference>
<accession>S5T1R6</accession>
<sequence>MNVTDPRRRIPRTDQLLALPEVVDAPLSDSAVRSIVAEAQAAARALEITPEAVVDRVRARVTAARATSMTPVINATGVVVHTNIGRAPLSPDAQRALIDAAGYADVEMDLRTGLRSTNRGLGAKSALLAACPGAEDALVVNNGAAALLLATTALAEGGEVIISRGELIEIGAGFRLPELIETADVRLHEIGATNRTHPADYERAAERERAKAILKVHPSNFRVEGFTAAVGTARLRPLADEKDLALIVDLGSGLLTHDPALPEEPDVAAEIAAGADVVIASGDKLLGGPQAGIVLGRSWAIQKLKKHPLARAVRTDKLRLAALEATLTGREAPVKQYLHADPAELKRRAEALAGSVGGVVVAHDGRVGGGGAPGFPLPGYAVELEEHLAARLRAGDPVVLPRVHQGTCLVDLRCVPPELDKTVAAAIARAEKEQS</sequence>
<keyword evidence="11" id="KW-1185">Reference proteome</keyword>
<comment type="catalytic activity">
    <reaction evidence="8">
        <text>L-seryl-tRNA(Sec) + selenophosphate + H(+) = L-selenocysteinyl-tRNA(Sec) + phosphate</text>
        <dbReference type="Rhea" id="RHEA:22728"/>
        <dbReference type="Rhea" id="RHEA-COMP:9742"/>
        <dbReference type="Rhea" id="RHEA-COMP:9743"/>
        <dbReference type="ChEBI" id="CHEBI:15378"/>
        <dbReference type="ChEBI" id="CHEBI:16144"/>
        <dbReference type="ChEBI" id="CHEBI:43474"/>
        <dbReference type="ChEBI" id="CHEBI:78533"/>
        <dbReference type="ChEBI" id="CHEBI:78573"/>
        <dbReference type="EC" id="2.9.1.1"/>
    </reaction>
</comment>
<dbReference type="GO" id="GO:0005737">
    <property type="term" value="C:cytoplasm"/>
    <property type="evidence" value="ECO:0007669"/>
    <property type="project" value="UniProtKB-SubCell"/>
</dbReference>
<comment type="subcellular location">
    <subcellularLocation>
        <location evidence="8">Cytoplasm</location>
    </subcellularLocation>
</comment>
<dbReference type="SUPFAM" id="SSF53383">
    <property type="entry name" value="PLP-dependent transferases"/>
    <property type="match status" value="1"/>
</dbReference>
<organism evidence="10 11">
    <name type="scientific">Corynebacterium maris DSM 45190</name>
    <dbReference type="NCBI Taxonomy" id="1224163"/>
    <lineage>
        <taxon>Bacteria</taxon>
        <taxon>Bacillati</taxon>
        <taxon>Actinomycetota</taxon>
        <taxon>Actinomycetes</taxon>
        <taxon>Mycobacteriales</taxon>
        <taxon>Corynebacteriaceae</taxon>
        <taxon>Corynebacterium</taxon>
    </lineage>
</organism>
<name>S5T1R6_9CORY</name>
<dbReference type="UniPathway" id="UPA00906">
    <property type="reaction ID" value="UER00896"/>
</dbReference>
<dbReference type="PATRIC" id="fig|1224163.3.peg.1019"/>
<keyword evidence="5 8" id="KW-0648">Protein biosynthesis</keyword>
<dbReference type="Gene3D" id="3.40.640.10">
    <property type="entry name" value="Type I PLP-dependent aspartate aminotransferase-like (Major domain)"/>
    <property type="match status" value="1"/>
</dbReference>
<dbReference type="InterPro" id="IPR015424">
    <property type="entry name" value="PyrdxlP-dep_Trfase"/>
</dbReference>
<evidence type="ECO:0000256" key="9">
    <source>
        <dbReference type="PIRSR" id="PIRSR618319-50"/>
    </source>
</evidence>
<dbReference type="EMBL" id="CP003924">
    <property type="protein sequence ID" value="AGS34490.1"/>
    <property type="molecule type" value="Genomic_DNA"/>
</dbReference>
<dbReference type="NCBIfam" id="TIGR00474">
    <property type="entry name" value="selA"/>
    <property type="match status" value="1"/>
</dbReference>
<dbReference type="InterPro" id="IPR015421">
    <property type="entry name" value="PyrdxlP-dep_Trfase_major"/>
</dbReference>
<keyword evidence="3 8" id="KW-0808">Transferase</keyword>
<dbReference type="OrthoDB" id="9787096at2"/>
<dbReference type="HAMAP" id="MF_00423">
    <property type="entry name" value="SelA"/>
    <property type="match status" value="1"/>
</dbReference>
<evidence type="ECO:0000256" key="6">
    <source>
        <dbReference type="ARBA" id="ARBA00023266"/>
    </source>
</evidence>
<dbReference type="InterPro" id="IPR018319">
    <property type="entry name" value="SelA-like"/>
</dbReference>
<dbReference type="GO" id="GO:0004125">
    <property type="term" value="F:L-seryl-tRNA(Sec) selenium transferase activity"/>
    <property type="evidence" value="ECO:0007669"/>
    <property type="project" value="UniProtKB-UniRule"/>
</dbReference>
<dbReference type="EC" id="2.9.1.1" evidence="8"/>
<evidence type="ECO:0000256" key="1">
    <source>
        <dbReference type="ARBA" id="ARBA00001933"/>
    </source>
</evidence>
<dbReference type="GO" id="GO:0001717">
    <property type="term" value="P:conversion of seryl-tRNAsec to selenocys-tRNAsec"/>
    <property type="evidence" value="ECO:0007669"/>
    <property type="project" value="UniProtKB-UniRule"/>
</dbReference>
<dbReference type="PANTHER" id="PTHR32328">
    <property type="entry name" value="L-SERYL-TRNA(SEC) SELENIUM TRANSFERASE"/>
    <property type="match status" value="1"/>
</dbReference>
<dbReference type="PANTHER" id="PTHR32328:SF0">
    <property type="entry name" value="L-SERYL-TRNA(SEC) SELENIUM TRANSFERASE"/>
    <property type="match status" value="1"/>
</dbReference>
<keyword evidence="2 8" id="KW-0963">Cytoplasm</keyword>
<dbReference type="Pfam" id="PF03841">
    <property type="entry name" value="SelA"/>
    <property type="match status" value="1"/>
</dbReference>